<organism evidence="6 7">
    <name type="scientific">Talaromyces stipitatus (strain ATCC 10500 / CBS 375.48 / QM 6759 / NRRL 1006)</name>
    <name type="common">Penicillium stipitatum</name>
    <dbReference type="NCBI Taxonomy" id="441959"/>
    <lineage>
        <taxon>Eukaryota</taxon>
        <taxon>Fungi</taxon>
        <taxon>Dikarya</taxon>
        <taxon>Ascomycota</taxon>
        <taxon>Pezizomycotina</taxon>
        <taxon>Eurotiomycetes</taxon>
        <taxon>Eurotiomycetidae</taxon>
        <taxon>Eurotiales</taxon>
        <taxon>Trichocomaceae</taxon>
        <taxon>Talaromyces</taxon>
        <taxon>Talaromyces sect. Talaromyces</taxon>
    </lineage>
</organism>
<protein>
    <submittedName>
        <fullName evidence="6">RTA1 domain protein, putative</fullName>
    </submittedName>
</protein>
<evidence type="ECO:0000256" key="5">
    <source>
        <dbReference type="SAM" id="Phobius"/>
    </source>
</evidence>
<proteinExistence type="predicted"/>
<dbReference type="PhylomeDB" id="B8MQD4"/>
<dbReference type="STRING" id="441959.B8MQD4"/>
<feature type="transmembrane region" description="Helical" evidence="5">
    <location>
        <begin position="12"/>
        <end position="33"/>
    </location>
</feature>
<accession>B8MQD4</accession>
<evidence type="ECO:0000256" key="2">
    <source>
        <dbReference type="ARBA" id="ARBA00022692"/>
    </source>
</evidence>
<gene>
    <name evidence="6" type="ORF">TSTA_058250</name>
</gene>
<reference evidence="7" key="1">
    <citation type="journal article" date="2015" name="Genome Announc.">
        <title>Genome sequence of the AIDS-associated pathogen Penicillium marneffei (ATCC18224) and its near taxonomic relative Talaromyces stipitatus (ATCC10500).</title>
        <authorList>
            <person name="Nierman W.C."/>
            <person name="Fedorova-Abrams N.D."/>
            <person name="Andrianopoulos A."/>
        </authorList>
    </citation>
    <scope>NUCLEOTIDE SEQUENCE [LARGE SCALE GENOMIC DNA]</scope>
    <source>
        <strain evidence="7">ATCC 10500 / CBS 375.48 / QM 6759 / NRRL 1006</strain>
    </source>
</reference>
<dbReference type="Pfam" id="PF04479">
    <property type="entry name" value="RTA1"/>
    <property type="match status" value="1"/>
</dbReference>
<evidence type="ECO:0000256" key="3">
    <source>
        <dbReference type="ARBA" id="ARBA00022989"/>
    </source>
</evidence>
<dbReference type="GO" id="GO:0016020">
    <property type="term" value="C:membrane"/>
    <property type="evidence" value="ECO:0007669"/>
    <property type="project" value="UniProtKB-SubCell"/>
</dbReference>
<dbReference type="PANTHER" id="PTHR31465:SF32">
    <property type="entry name" value="DOMAIN PROTEIN, PUTATIVE-RELATED"/>
    <property type="match status" value="1"/>
</dbReference>
<evidence type="ECO:0000256" key="1">
    <source>
        <dbReference type="ARBA" id="ARBA00004141"/>
    </source>
</evidence>
<dbReference type="OrthoDB" id="3358017at2759"/>
<feature type="transmembrane region" description="Helical" evidence="5">
    <location>
        <begin position="45"/>
        <end position="64"/>
    </location>
</feature>
<dbReference type="eggNOG" id="ENOG502QURG">
    <property type="taxonomic scope" value="Eukaryota"/>
</dbReference>
<dbReference type="HOGENOM" id="CLU_1653314_0_0_1"/>
<dbReference type="AlphaFoldDB" id="B8MQD4"/>
<evidence type="ECO:0000313" key="7">
    <source>
        <dbReference type="Proteomes" id="UP000001745"/>
    </source>
</evidence>
<dbReference type="InterPro" id="IPR007568">
    <property type="entry name" value="RTA1"/>
</dbReference>
<dbReference type="InParanoid" id="B8MQD4"/>
<evidence type="ECO:0000256" key="4">
    <source>
        <dbReference type="ARBA" id="ARBA00023136"/>
    </source>
</evidence>
<name>B8MQD4_TALSN</name>
<feature type="transmembrane region" description="Helical" evidence="5">
    <location>
        <begin position="76"/>
        <end position="99"/>
    </location>
</feature>
<dbReference type="Proteomes" id="UP000001745">
    <property type="component" value="Unassembled WGS sequence"/>
</dbReference>
<dbReference type="GeneID" id="8109246"/>
<keyword evidence="2 5" id="KW-0812">Transmembrane</keyword>
<sequence>MGRSIYFYEPSLAAAIIFTILYMLSLFYQAYVAVIASCTGKYNQAGYFIPILIGAATEVAAYAIRAASVKKPDDVGLYATSATLIVIAPVLVCACLFLTQASGSGIASSNNWTGSSKDAGIGVLIGGLVLQLVTFVLFLVLVIWYNARLAPLREERRVPV</sequence>
<evidence type="ECO:0000313" key="6">
    <source>
        <dbReference type="EMBL" id="EED13336.1"/>
    </source>
</evidence>
<dbReference type="VEuPathDB" id="FungiDB:TSTA_058250"/>
<keyword evidence="4 5" id="KW-0472">Membrane</keyword>
<keyword evidence="3 5" id="KW-1133">Transmembrane helix</keyword>
<comment type="subcellular location">
    <subcellularLocation>
        <location evidence="1">Membrane</location>
        <topology evidence="1">Multi-pass membrane protein</topology>
    </subcellularLocation>
</comment>
<feature type="transmembrane region" description="Helical" evidence="5">
    <location>
        <begin position="119"/>
        <end position="147"/>
    </location>
</feature>
<dbReference type="PANTHER" id="PTHR31465">
    <property type="entry name" value="PROTEIN RTA1-RELATED"/>
    <property type="match status" value="1"/>
</dbReference>
<dbReference type="RefSeq" id="XP_002487447.1">
    <property type="nucleotide sequence ID" value="XM_002487402.1"/>
</dbReference>
<dbReference type="OMA" id="WSDANDQ"/>
<dbReference type="EMBL" id="EQ962659">
    <property type="protein sequence ID" value="EED13336.1"/>
    <property type="molecule type" value="Genomic_DNA"/>
</dbReference>
<keyword evidence="7" id="KW-1185">Reference proteome</keyword>